<feature type="non-terminal residue" evidence="1">
    <location>
        <position position="1"/>
    </location>
</feature>
<organism evidence="1 2">
    <name type="scientific">Kipferlia bialata</name>
    <dbReference type="NCBI Taxonomy" id="797122"/>
    <lineage>
        <taxon>Eukaryota</taxon>
        <taxon>Metamonada</taxon>
        <taxon>Carpediemonas-like organisms</taxon>
        <taxon>Kipferlia</taxon>
    </lineage>
</organism>
<evidence type="ECO:0000313" key="1">
    <source>
        <dbReference type="EMBL" id="GCA62458.1"/>
    </source>
</evidence>
<evidence type="ECO:0000313" key="2">
    <source>
        <dbReference type="Proteomes" id="UP000265618"/>
    </source>
</evidence>
<name>A0A391NT41_9EUKA</name>
<gene>
    <name evidence="1" type="ORF">KIPB_003639</name>
</gene>
<dbReference type="AlphaFoldDB" id="A0A391NT41"/>
<dbReference type="Proteomes" id="UP000265618">
    <property type="component" value="Unassembled WGS sequence"/>
</dbReference>
<dbReference type="EMBL" id="BDIP01000713">
    <property type="protein sequence ID" value="GCA62458.1"/>
    <property type="molecule type" value="Genomic_DNA"/>
</dbReference>
<sequence length="53" mass="5992">MPRPPGLYVSDCEVRGWERIGYTDALVQIGENQALWIGGFQKSAREKQSVILK</sequence>
<accession>A0A391NT41</accession>
<protein>
    <submittedName>
        <fullName evidence="1">Uncharacterized protein</fullName>
    </submittedName>
</protein>
<comment type="caution">
    <text evidence="1">The sequence shown here is derived from an EMBL/GenBank/DDBJ whole genome shotgun (WGS) entry which is preliminary data.</text>
</comment>
<proteinExistence type="predicted"/>
<reference evidence="1 2" key="1">
    <citation type="journal article" date="2018" name="PLoS ONE">
        <title>The draft genome of Kipferlia bialata reveals reductive genome evolution in fornicate parasites.</title>
        <authorList>
            <person name="Tanifuji G."/>
            <person name="Takabayashi S."/>
            <person name="Kume K."/>
            <person name="Takagi M."/>
            <person name="Nakayama T."/>
            <person name="Kamikawa R."/>
            <person name="Inagaki Y."/>
            <person name="Hashimoto T."/>
        </authorList>
    </citation>
    <scope>NUCLEOTIDE SEQUENCE [LARGE SCALE GENOMIC DNA]</scope>
    <source>
        <strain evidence="1">NY0173</strain>
    </source>
</reference>
<keyword evidence="2" id="KW-1185">Reference proteome</keyword>